<evidence type="ECO:0000313" key="2">
    <source>
        <dbReference type="Proteomes" id="UP000287352"/>
    </source>
</evidence>
<name>A0A402A5U8_9CHLR</name>
<gene>
    <name evidence="1" type="ORF">KTT_43410</name>
</gene>
<reference evidence="2" key="1">
    <citation type="submission" date="2018-12" db="EMBL/GenBank/DDBJ databases">
        <title>Tengunoibacter tsumagoiensis gen. nov., sp. nov., Dictyobacter kobayashii sp. nov., D. alpinus sp. nov., and D. joshuensis sp. nov. and description of Dictyobacteraceae fam. nov. within the order Ktedonobacterales isolated from Tengu-no-mugimeshi.</title>
        <authorList>
            <person name="Wang C.M."/>
            <person name="Zheng Y."/>
            <person name="Sakai Y."/>
            <person name="Toyoda A."/>
            <person name="Minakuchi Y."/>
            <person name="Abe K."/>
            <person name="Yokota A."/>
            <person name="Yabe S."/>
        </authorList>
    </citation>
    <scope>NUCLEOTIDE SEQUENCE [LARGE SCALE GENOMIC DNA]</scope>
    <source>
        <strain evidence="2">Uno3</strain>
    </source>
</reference>
<organism evidence="1 2">
    <name type="scientific">Tengunoibacter tsumagoiensis</name>
    <dbReference type="NCBI Taxonomy" id="2014871"/>
    <lineage>
        <taxon>Bacteria</taxon>
        <taxon>Bacillati</taxon>
        <taxon>Chloroflexota</taxon>
        <taxon>Ktedonobacteria</taxon>
        <taxon>Ktedonobacterales</taxon>
        <taxon>Dictyobacteraceae</taxon>
        <taxon>Tengunoibacter</taxon>
    </lineage>
</organism>
<accession>A0A402A5U8</accession>
<proteinExistence type="predicted"/>
<protein>
    <submittedName>
        <fullName evidence="1">Uncharacterized protein</fullName>
    </submittedName>
</protein>
<evidence type="ECO:0000313" key="1">
    <source>
        <dbReference type="EMBL" id="GCE14482.1"/>
    </source>
</evidence>
<comment type="caution">
    <text evidence="1">The sequence shown here is derived from an EMBL/GenBank/DDBJ whole genome shotgun (WGS) entry which is preliminary data.</text>
</comment>
<dbReference type="Proteomes" id="UP000287352">
    <property type="component" value="Unassembled WGS sequence"/>
</dbReference>
<keyword evidence="2" id="KW-1185">Reference proteome</keyword>
<dbReference type="AlphaFoldDB" id="A0A402A5U8"/>
<dbReference type="EMBL" id="BIFR01000002">
    <property type="protein sequence ID" value="GCE14482.1"/>
    <property type="molecule type" value="Genomic_DNA"/>
</dbReference>
<sequence length="139" mass="14144">MAIVLMPPTKDEGRFTTHPTTVFTLPLPAGNFVVNAIVPIQFLTPHGQVTCQYQFVNGSADGGTKLATAIGSSPTPGGSVFGFQTLPLTDSVTINAGGGSVSVVCTLAPTTGQIPAATVQPGASMTADQKSSLVFEPQP</sequence>